<reference evidence="3" key="1">
    <citation type="submission" date="2018-05" db="EMBL/GenBank/DDBJ databases">
        <title>Draft genome of Mucuna pruriens seed.</title>
        <authorList>
            <person name="Nnadi N.E."/>
            <person name="Vos R."/>
            <person name="Hasami M.H."/>
            <person name="Devisetty U.K."/>
            <person name="Aguiy J.C."/>
        </authorList>
    </citation>
    <scope>NUCLEOTIDE SEQUENCE [LARGE SCALE GENOMIC DNA]</scope>
    <source>
        <strain evidence="3">JCA_2017</strain>
    </source>
</reference>
<dbReference type="PANTHER" id="PTHR33223:SF3">
    <property type="match status" value="1"/>
</dbReference>
<sequence length="304" mass="35304">IPEDYIKMKVFPFSLDVAAKSIITRLCEVNDSAFHDDRHGKMAHNLNLSKDMLVLFKSWGDMKCMFLEKFFLASRTATIRKEICGIRQHSRETMYKCWERFNMLCATYPHHQINDEAPNLKYGKQRSNLGSEESMVDNLRMENQLIELTSLLRQLIVGQYQPNTTARVCGICTSMDHPTDMCPTLQETESNHPERVGLIGGYQYGKQLYQSRPYDSQQFGRQQYRLSQSQGQYLAQKFRSAQGVPQGQNSYQPNSRYQAPPFQQQQQQRVPSQGNSLSLEDLMKQLATRNLEFQHTMNSKNMQF</sequence>
<dbReference type="EMBL" id="QJKJ01000298">
    <property type="protein sequence ID" value="RDY13316.1"/>
    <property type="molecule type" value="Genomic_DNA"/>
</dbReference>
<evidence type="ECO:0000313" key="3">
    <source>
        <dbReference type="EMBL" id="RDY13316.1"/>
    </source>
</evidence>
<dbReference type="InterPro" id="IPR005162">
    <property type="entry name" value="Retrotrans_gag_dom"/>
</dbReference>
<proteinExistence type="predicted"/>
<feature type="non-terminal residue" evidence="3">
    <location>
        <position position="1"/>
    </location>
</feature>
<dbReference type="Pfam" id="PF03732">
    <property type="entry name" value="Retrotrans_gag"/>
    <property type="match status" value="1"/>
</dbReference>
<dbReference type="Proteomes" id="UP000257109">
    <property type="component" value="Unassembled WGS sequence"/>
</dbReference>
<name>A0A371IE39_MUCPR</name>
<organism evidence="3 4">
    <name type="scientific">Mucuna pruriens</name>
    <name type="common">Velvet bean</name>
    <name type="synonym">Dolichos pruriens</name>
    <dbReference type="NCBI Taxonomy" id="157652"/>
    <lineage>
        <taxon>Eukaryota</taxon>
        <taxon>Viridiplantae</taxon>
        <taxon>Streptophyta</taxon>
        <taxon>Embryophyta</taxon>
        <taxon>Tracheophyta</taxon>
        <taxon>Spermatophyta</taxon>
        <taxon>Magnoliopsida</taxon>
        <taxon>eudicotyledons</taxon>
        <taxon>Gunneridae</taxon>
        <taxon>Pentapetalae</taxon>
        <taxon>rosids</taxon>
        <taxon>fabids</taxon>
        <taxon>Fabales</taxon>
        <taxon>Fabaceae</taxon>
        <taxon>Papilionoideae</taxon>
        <taxon>50 kb inversion clade</taxon>
        <taxon>NPAAA clade</taxon>
        <taxon>indigoferoid/millettioid clade</taxon>
        <taxon>Phaseoleae</taxon>
        <taxon>Mucuna</taxon>
    </lineage>
</organism>
<comment type="caution">
    <text evidence="3">The sequence shown here is derived from an EMBL/GenBank/DDBJ whole genome shotgun (WGS) entry which is preliminary data.</text>
</comment>
<feature type="domain" description="Retrotransposon gag" evidence="2">
    <location>
        <begin position="49"/>
        <end position="117"/>
    </location>
</feature>
<keyword evidence="4" id="KW-1185">Reference proteome</keyword>
<evidence type="ECO:0000256" key="1">
    <source>
        <dbReference type="SAM" id="MobiDB-lite"/>
    </source>
</evidence>
<feature type="region of interest" description="Disordered" evidence="1">
    <location>
        <begin position="242"/>
        <end position="275"/>
    </location>
</feature>
<accession>A0A371IE39</accession>
<feature type="compositionally biased region" description="Polar residues" evidence="1">
    <location>
        <begin position="243"/>
        <end position="257"/>
    </location>
</feature>
<evidence type="ECO:0000259" key="2">
    <source>
        <dbReference type="Pfam" id="PF03732"/>
    </source>
</evidence>
<gene>
    <name evidence="3" type="ORF">CR513_01784</name>
</gene>
<dbReference type="OrthoDB" id="1689420at2759"/>
<protein>
    <recommendedName>
        <fullName evidence="2">Retrotransposon gag domain-containing protein</fullName>
    </recommendedName>
</protein>
<evidence type="ECO:0000313" key="4">
    <source>
        <dbReference type="Proteomes" id="UP000257109"/>
    </source>
</evidence>
<dbReference type="PANTHER" id="PTHR33223">
    <property type="entry name" value="CCHC-TYPE DOMAIN-CONTAINING PROTEIN"/>
    <property type="match status" value="1"/>
</dbReference>
<dbReference type="AlphaFoldDB" id="A0A371IE39"/>